<evidence type="ECO:0000256" key="3">
    <source>
        <dbReference type="ARBA" id="ARBA00022723"/>
    </source>
</evidence>
<proteinExistence type="inferred from homology"/>
<evidence type="ECO:0000256" key="4">
    <source>
        <dbReference type="ARBA" id="ARBA00023004"/>
    </source>
</evidence>
<dbReference type="InterPro" id="IPR036396">
    <property type="entry name" value="Cyt_P450_sf"/>
</dbReference>
<keyword evidence="5" id="KW-0560">Oxidoreductase</keyword>
<comment type="similarity">
    <text evidence="2 5">Belongs to the cytochrome P450 family.</text>
</comment>
<reference evidence="7" key="1">
    <citation type="journal article" date="2019" name="Int. J. Syst. Evol. Microbiol.">
        <title>The Global Catalogue of Microorganisms (GCM) 10K type strain sequencing project: providing services to taxonomists for standard genome sequencing and annotation.</title>
        <authorList>
            <consortium name="The Broad Institute Genomics Platform"/>
            <consortium name="The Broad Institute Genome Sequencing Center for Infectious Disease"/>
            <person name="Wu L."/>
            <person name="Ma J."/>
        </authorList>
    </citation>
    <scope>NUCLEOTIDE SEQUENCE [LARGE SCALE GENOMIC DNA]</scope>
    <source>
        <strain evidence="7">KCTC 42087</strain>
    </source>
</reference>
<dbReference type="Proteomes" id="UP001596074">
    <property type="component" value="Unassembled WGS sequence"/>
</dbReference>
<dbReference type="Gene3D" id="1.10.630.10">
    <property type="entry name" value="Cytochrome P450"/>
    <property type="match status" value="1"/>
</dbReference>
<dbReference type="EMBL" id="JBHSON010000020">
    <property type="protein sequence ID" value="MFC5747184.1"/>
    <property type="molecule type" value="Genomic_DNA"/>
</dbReference>
<sequence>MTEQTVRPRRAPGPRGLETLRAAGLIRTDPRAAFEGLAGRYGDVVRLDPPGMPPYFLVNGPEAAARVLVSEQGRYRKTPNARLLARGLGQGLLANDDASWAGQRRAVQPLFARRHMGRFAAHMAAALASATAEWDGRPDGERIDMTEEMNVLSLGVAGRALFGTDLTGDAEAVHEAIDDVLRAIGDAMRSVLAWWLPARLPGVSLDRALRLQTVRWRRLDRASAALDAIVGGMVEERSTAAEPDPGDLLGLLLHGRDAAGAPLMSRARVRDELKTFLLVGHDTTATALAWTWYLLALHPEARSRLEAEVDGFFRARERSGRERPVEDAAELPWTAAVVQESMRLFPPSWLIERQCARADVIGGFAVPAGATVAVCPHLLHRDARVWPDPGTFDPARFLPGQDADRDRTAYIPFGAGRRQCIGLGFALLQATLTVGTLSRRFAFDLVPGTEVEAEATLTLRPRGGLPMVLRRRPDGAAAGR</sequence>
<comment type="cofactor">
    <cofactor evidence="1">
        <name>heme</name>
        <dbReference type="ChEBI" id="CHEBI:30413"/>
    </cofactor>
</comment>
<dbReference type="InterPro" id="IPR050121">
    <property type="entry name" value="Cytochrome_P450_monoxygenase"/>
</dbReference>
<keyword evidence="4 5" id="KW-0408">Iron</keyword>
<protein>
    <submittedName>
        <fullName evidence="6">Cytochrome P450</fullName>
    </submittedName>
</protein>
<dbReference type="PANTHER" id="PTHR24305:SF166">
    <property type="entry name" value="CYTOCHROME P450 12A4, MITOCHONDRIAL-RELATED"/>
    <property type="match status" value="1"/>
</dbReference>
<organism evidence="6 7">
    <name type="scientific">Actinomadura rugatobispora</name>
    <dbReference type="NCBI Taxonomy" id="1994"/>
    <lineage>
        <taxon>Bacteria</taxon>
        <taxon>Bacillati</taxon>
        <taxon>Actinomycetota</taxon>
        <taxon>Actinomycetes</taxon>
        <taxon>Streptosporangiales</taxon>
        <taxon>Thermomonosporaceae</taxon>
        <taxon>Actinomadura</taxon>
    </lineage>
</organism>
<keyword evidence="5" id="KW-0349">Heme</keyword>
<dbReference type="InterPro" id="IPR002403">
    <property type="entry name" value="Cyt_P450_E_grp-IV"/>
</dbReference>
<evidence type="ECO:0000313" key="7">
    <source>
        <dbReference type="Proteomes" id="UP001596074"/>
    </source>
</evidence>
<evidence type="ECO:0000256" key="2">
    <source>
        <dbReference type="ARBA" id="ARBA00010617"/>
    </source>
</evidence>
<dbReference type="PANTHER" id="PTHR24305">
    <property type="entry name" value="CYTOCHROME P450"/>
    <property type="match status" value="1"/>
</dbReference>
<comment type="caution">
    <text evidence="6">The sequence shown here is derived from an EMBL/GenBank/DDBJ whole genome shotgun (WGS) entry which is preliminary data.</text>
</comment>
<evidence type="ECO:0000256" key="1">
    <source>
        <dbReference type="ARBA" id="ARBA00001971"/>
    </source>
</evidence>
<keyword evidence="7" id="KW-1185">Reference proteome</keyword>
<dbReference type="InterPro" id="IPR001128">
    <property type="entry name" value="Cyt_P450"/>
</dbReference>
<gene>
    <name evidence="6" type="ORF">ACFPZN_16270</name>
</gene>
<evidence type="ECO:0000256" key="5">
    <source>
        <dbReference type="RuleBase" id="RU000461"/>
    </source>
</evidence>
<dbReference type="PRINTS" id="PR00385">
    <property type="entry name" value="P450"/>
</dbReference>
<dbReference type="PRINTS" id="PR00465">
    <property type="entry name" value="EP450IV"/>
</dbReference>
<dbReference type="PROSITE" id="PS00086">
    <property type="entry name" value="CYTOCHROME_P450"/>
    <property type="match status" value="1"/>
</dbReference>
<dbReference type="InterPro" id="IPR017972">
    <property type="entry name" value="Cyt_P450_CS"/>
</dbReference>
<keyword evidence="3 5" id="KW-0479">Metal-binding</keyword>
<dbReference type="RefSeq" id="WP_378282802.1">
    <property type="nucleotide sequence ID" value="NZ_JBHSON010000020.1"/>
</dbReference>
<keyword evidence="5" id="KW-0503">Monooxygenase</keyword>
<dbReference type="Pfam" id="PF00067">
    <property type="entry name" value="p450"/>
    <property type="match status" value="1"/>
</dbReference>
<dbReference type="SUPFAM" id="SSF48264">
    <property type="entry name" value="Cytochrome P450"/>
    <property type="match status" value="1"/>
</dbReference>
<accession>A0ABW0ZV46</accession>
<name>A0ABW0ZV46_9ACTN</name>
<evidence type="ECO:0000313" key="6">
    <source>
        <dbReference type="EMBL" id="MFC5747184.1"/>
    </source>
</evidence>